<proteinExistence type="predicted"/>
<dbReference type="PROSITE" id="PS50089">
    <property type="entry name" value="ZF_RING_2"/>
    <property type="match status" value="1"/>
</dbReference>
<protein>
    <submittedName>
        <fullName evidence="7">RING-type domain-containing protein</fullName>
    </submittedName>
</protein>
<dbReference type="GO" id="GO:0061630">
    <property type="term" value="F:ubiquitin protein ligase activity"/>
    <property type="evidence" value="ECO:0007669"/>
    <property type="project" value="TreeGrafter"/>
</dbReference>
<dbReference type="WBParaSite" id="TASK_0000811901-mRNA-1">
    <property type="protein sequence ID" value="TASK_0000811901-mRNA-1"/>
    <property type="gene ID" value="TASK_0000811901"/>
</dbReference>
<dbReference type="AlphaFoldDB" id="A0A0R3WBT5"/>
<evidence type="ECO:0000313" key="6">
    <source>
        <dbReference type="Proteomes" id="UP000282613"/>
    </source>
</evidence>
<evidence type="ECO:0000259" key="4">
    <source>
        <dbReference type="PROSITE" id="PS50089"/>
    </source>
</evidence>
<evidence type="ECO:0000256" key="1">
    <source>
        <dbReference type="ARBA" id="ARBA00022771"/>
    </source>
</evidence>
<evidence type="ECO:0000256" key="3">
    <source>
        <dbReference type="PROSITE-ProRule" id="PRU00175"/>
    </source>
</evidence>
<accession>A0A0R3WBT5</accession>
<dbReference type="GO" id="GO:0008270">
    <property type="term" value="F:zinc ion binding"/>
    <property type="evidence" value="ECO:0007669"/>
    <property type="project" value="UniProtKB-KW"/>
</dbReference>
<dbReference type="EMBL" id="UYRS01018732">
    <property type="protein sequence ID" value="VDK39597.1"/>
    <property type="molecule type" value="Genomic_DNA"/>
</dbReference>
<dbReference type="InterPro" id="IPR004162">
    <property type="entry name" value="SINA-like_animal"/>
</dbReference>
<organism evidence="7">
    <name type="scientific">Taenia asiatica</name>
    <name type="common">Asian tapeworm</name>
    <dbReference type="NCBI Taxonomy" id="60517"/>
    <lineage>
        <taxon>Eukaryota</taxon>
        <taxon>Metazoa</taxon>
        <taxon>Spiralia</taxon>
        <taxon>Lophotrochozoa</taxon>
        <taxon>Platyhelminthes</taxon>
        <taxon>Cestoda</taxon>
        <taxon>Eucestoda</taxon>
        <taxon>Cyclophyllidea</taxon>
        <taxon>Taeniidae</taxon>
        <taxon>Taenia</taxon>
    </lineage>
</organism>
<dbReference type="GO" id="GO:0043161">
    <property type="term" value="P:proteasome-mediated ubiquitin-dependent protein catabolic process"/>
    <property type="evidence" value="ECO:0007669"/>
    <property type="project" value="TreeGrafter"/>
</dbReference>
<dbReference type="OrthoDB" id="941555at2759"/>
<dbReference type="GO" id="GO:0005737">
    <property type="term" value="C:cytoplasm"/>
    <property type="evidence" value="ECO:0007669"/>
    <property type="project" value="TreeGrafter"/>
</dbReference>
<keyword evidence="2" id="KW-0862">Zinc</keyword>
<evidence type="ECO:0000256" key="2">
    <source>
        <dbReference type="ARBA" id="ARBA00022833"/>
    </source>
</evidence>
<dbReference type="GO" id="GO:0031624">
    <property type="term" value="F:ubiquitin conjugating enzyme binding"/>
    <property type="evidence" value="ECO:0007669"/>
    <property type="project" value="TreeGrafter"/>
</dbReference>
<reference evidence="7" key="1">
    <citation type="submission" date="2017-02" db="UniProtKB">
        <authorList>
            <consortium name="WormBaseParasite"/>
        </authorList>
    </citation>
    <scope>IDENTIFICATION</scope>
</reference>
<dbReference type="InterPro" id="IPR001841">
    <property type="entry name" value="Znf_RING"/>
</dbReference>
<keyword evidence="6" id="KW-1185">Reference proteome</keyword>
<reference evidence="5 6" key="2">
    <citation type="submission" date="2018-11" db="EMBL/GenBank/DDBJ databases">
        <authorList>
            <consortium name="Pathogen Informatics"/>
        </authorList>
    </citation>
    <scope>NUCLEOTIDE SEQUENCE [LARGE SCALE GENOMIC DNA]</scope>
</reference>
<feature type="domain" description="RING-type" evidence="4">
    <location>
        <begin position="9"/>
        <end position="44"/>
    </location>
</feature>
<dbReference type="PANTHER" id="PTHR45877:SF2">
    <property type="entry name" value="E3 UBIQUITIN-PROTEIN LIGASE SINA-RELATED"/>
    <property type="match status" value="1"/>
</dbReference>
<gene>
    <name evidence="5" type="ORF">TASK_LOCUS8120</name>
</gene>
<keyword evidence="1 3" id="KW-0479">Metal-binding</keyword>
<name>A0A0R3WBT5_TAEAS</name>
<dbReference type="Proteomes" id="UP000282613">
    <property type="component" value="Unassembled WGS sequence"/>
</dbReference>
<evidence type="ECO:0000313" key="5">
    <source>
        <dbReference type="EMBL" id="VDK39597.1"/>
    </source>
</evidence>
<keyword evidence="1 3" id="KW-0863">Zinc-finger</keyword>
<evidence type="ECO:0000313" key="7">
    <source>
        <dbReference type="WBParaSite" id="TASK_0000811901-mRNA-1"/>
    </source>
</evidence>
<dbReference type="PANTHER" id="PTHR45877">
    <property type="entry name" value="E3 UBIQUITIN-PROTEIN LIGASE SIAH2"/>
    <property type="match status" value="1"/>
</dbReference>
<sequence length="127" mass="13907">MDLISLYECPVCIDFATPLTLQCQCDHIVCVSCPSMLCSCPTCSENLSKRLVASLIVTTSLECTALLRIHNHAMANSHVHLPSCLADIRNLAMKKLATSIFVPCRYALAGCTEPFHYTVKAELESVC</sequence>
<dbReference type="STRING" id="60517.A0A0R3WBT5"/>
<dbReference type="SUPFAM" id="SSF57850">
    <property type="entry name" value="RING/U-box"/>
    <property type="match status" value="1"/>
</dbReference>